<sequence length="183" mass="20386">MVGSLDWSGTHASSMETLSMPLWLAKKIDSENDGRYLGANVGRFSRRKKYEENDGKETKRGSMVQAVVSNENLGCGIKVVSKGTSRSFKDVLSEKSGSEIKDEGKRRVNITNPDTLNIESHEWLKSCLIEVLGNWTFFTAHMLVKTTLRLRAKLFPPEKTSPVQTLLCALHSSSSLNGNHKPF</sequence>
<dbReference type="Proteomes" id="UP001055811">
    <property type="component" value="Linkage Group LG01"/>
</dbReference>
<accession>A0ACB9GZM4</accession>
<evidence type="ECO:0000313" key="1">
    <source>
        <dbReference type="EMBL" id="KAI3788545.1"/>
    </source>
</evidence>
<gene>
    <name evidence="1" type="ORF">L2E82_01314</name>
</gene>
<comment type="caution">
    <text evidence="1">The sequence shown here is derived from an EMBL/GenBank/DDBJ whole genome shotgun (WGS) entry which is preliminary data.</text>
</comment>
<reference evidence="2" key="1">
    <citation type="journal article" date="2022" name="Mol. Ecol. Resour.">
        <title>The genomes of chicory, endive, great burdock and yacon provide insights into Asteraceae palaeo-polyploidization history and plant inulin production.</title>
        <authorList>
            <person name="Fan W."/>
            <person name="Wang S."/>
            <person name="Wang H."/>
            <person name="Wang A."/>
            <person name="Jiang F."/>
            <person name="Liu H."/>
            <person name="Zhao H."/>
            <person name="Xu D."/>
            <person name="Zhang Y."/>
        </authorList>
    </citation>
    <scope>NUCLEOTIDE SEQUENCE [LARGE SCALE GENOMIC DNA]</scope>
    <source>
        <strain evidence="2">cv. Punajuju</strain>
    </source>
</reference>
<protein>
    <submittedName>
        <fullName evidence="1">Uncharacterized protein</fullName>
    </submittedName>
</protein>
<reference evidence="1 2" key="2">
    <citation type="journal article" date="2022" name="Mol. Ecol. Resour.">
        <title>The genomes of chicory, endive, great burdock and yacon provide insights into Asteraceae paleo-polyploidization history and plant inulin production.</title>
        <authorList>
            <person name="Fan W."/>
            <person name="Wang S."/>
            <person name="Wang H."/>
            <person name="Wang A."/>
            <person name="Jiang F."/>
            <person name="Liu H."/>
            <person name="Zhao H."/>
            <person name="Xu D."/>
            <person name="Zhang Y."/>
        </authorList>
    </citation>
    <scope>NUCLEOTIDE SEQUENCE [LARGE SCALE GENOMIC DNA]</scope>
    <source>
        <strain evidence="2">cv. Punajuju</strain>
        <tissue evidence="1">Leaves</tissue>
    </source>
</reference>
<dbReference type="EMBL" id="CM042009">
    <property type="protein sequence ID" value="KAI3788545.1"/>
    <property type="molecule type" value="Genomic_DNA"/>
</dbReference>
<name>A0ACB9GZM4_CICIN</name>
<organism evidence="1 2">
    <name type="scientific">Cichorium intybus</name>
    <name type="common">Chicory</name>
    <dbReference type="NCBI Taxonomy" id="13427"/>
    <lineage>
        <taxon>Eukaryota</taxon>
        <taxon>Viridiplantae</taxon>
        <taxon>Streptophyta</taxon>
        <taxon>Embryophyta</taxon>
        <taxon>Tracheophyta</taxon>
        <taxon>Spermatophyta</taxon>
        <taxon>Magnoliopsida</taxon>
        <taxon>eudicotyledons</taxon>
        <taxon>Gunneridae</taxon>
        <taxon>Pentapetalae</taxon>
        <taxon>asterids</taxon>
        <taxon>campanulids</taxon>
        <taxon>Asterales</taxon>
        <taxon>Asteraceae</taxon>
        <taxon>Cichorioideae</taxon>
        <taxon>Cichorieae</taxon>
        <taxon>Cichoriinae</taxon>
        <taxon>Cichorium</taxon>
    </lineage>
</organism>
<proteinExistence type="predicted"/>
<keyword evidence="2" id="KW-1185">Reference proteome</keyword>
<evidence type="ECO:0000313" key="2">
    <source>
        <dbReference type="Proteomes" id="UP001055811"/>
    </source>
</evidence>